<dbReference type="AlphaFoldDB" id="A0AA35LI67"/>
<dbReference type="EMBL" id="OX395142">
    <property type="protein sequence ID" value="CAI5796303.1"/>
    <property type="molecule type" value="Genomic_DNA"/>
</dbReference>
<evidence type="ECO:0000313" key="1">
    <source>
        <dbReference type="EMBL" id="CAI5796303.1"/>
    </source>
</evidence>
<reference evidence="1" key="1">
    <citation type="submission" date="2022-12" db="EMBL/GenBank/DDBJ databases">
        <authorList>
            <person name="Alioto T."/>
            <person name="Alioto T."/>
            <person name="Gomez Garrido J."/>
        </authorList>
    </citation>
    <scope>NUCLEOTIDE SEQUENCE</scope>
</reference>
<keyword evidence="2" id="KW-1185">Reference proteome</keyword>
<name>A0AA35LI67_9SAUR</name>
<evidence type="ECO:0000313" key="2">
    <source>
        <dbReference type="Proteomes" id="UP001178461"/>
    </source>
</evidence>
<protein>
    <submittedName>
        <fullName evidence="1">Uncharacterized protein</fullName>
    </submittedName>
</protein>
<sequence length="105" mass="11965">MHTWVSRGPLHKLTVVPGPFLSKGLTGRHEASLEGNREHEPLLRTRLAFVSLWAPFSQARLEKILKSGFCHPCRKEETVTFALLTSKERKDNTEVSWIPLWALSC</sequence>
<dbReference type="Proteomes" id="UP001178461">
    <property type="component" value="Chromosome 17"/>
</dbReference>
<proteinExistence type="predicted"/>
<accession>A0AA35LI67</accession>
<organism evidence="1 2">
    <name type="scientific">Podarcis lilfordi</name>
    <name type="common">Lilford's wall lizard</name>
    <dbReference type="NCBI Taxonomy" id="74358"/>
    <lineage>
        <taxon>Eukaryota</taxon>
        <taxon>Metazoa</taxon>
        <taxon>Chordata</taxon>
        <taxon>Craniata</taxon>
        <taxon>Vertebrata</taxon>
        <taxon>Euteleostomi</taxon>
        <taxon>Lepidosauria</taxon>
        <taxon>Squamata</taxon>
        <taxon>Bifurcata</taxon>
        <taxon>Unidentata</taxon>
        <taxon>Episquamata</taxon>
        <taxon>Laterata</taxon>
        <taxon>Lacertibaenia</taxon>
        <taxon>Lacertidae</taxon>
        <taxon>Podarcis</taxon>
    </lineage>
</organism>
<gene>
    <name evidence="1" type="ORF">PODLI_1B036296</name>
</gene>